<evidence type="ECO:0008006" key="4">
    <source>
        <dbReference type="Google" id="ProtNLM"/>
    </source>
</evidence>
<comment type="caution">
    <text evidence="2">The sequence shown here is derived from an EMBL/GenBank/DDBJ whole genome shotgun (WGS) entry which is preliminary data.</text>
</comment>
<keyword evidence="3" id="KW-1185">Reference proteome</keyword>
<evidence type="ECO:0000313" key="2">
    <source>
        <dbReference type="EMBL" id="CAH2403114.1"/>
    </source>
</evidence>
<evidence type="ECO:0000313" key="3">
    <source>
        <dbReference type="Proteomes" id="UP001153050"/>
    </source>
</evidence>
<protein>
    <recommendedName>
        <fullName evidence="4">MotA/TolQ/ExbB proton channel domain-containing protein</fullName>
    </recommendedName>
</protein>
<feature type="transmembrane region" description="Helical" evidence="1">
    <location>
        <begin position="59"/>
        <end position="85"/>
    </location>
</feature>
<keyword evidence="1" id="KW-0812">Transmembrane</keyword>
<name>A0ABN8K3R9_9HYPH</name>
<dbReference type="EMBL" id="CAKXZT010000131">
    <property type="protein sequence ID" value="CAH2403114.1"/>
    <property type="molecule type" value="Genomic_DNA"/>
</dbReference>
<organism evidence="2 3">
    <name type="scientific">Mesorhizobium escarrei</name>
    <dbReference type="NCBI Taxonomy" id="666018"/>
    <lineage>
        <taxon>Bacteria</taxon>
        <taxon>Pseudomonadati</taxon>
        <taxon>Pseudomonadota</taxon>
        <taxon>Alphaproteobacteria</taxon>
        <taxon>Hyphomicrobiales</taxon>
        <taxon>Phyllobacteriaceae</taxon>
        <taxon>Mesorhizobium</taxon>
    </lineage>
</organism>
<evidence type="ECO:0000256" key="1">
    <source>
        <dbReference type="SAM" id="Phobius"/>
    </source>
</evidence>
<keyword evidence="1" id="KW-1133">Transmembrane helix</keyword>
<feature type="transmembrane region" description="Helical" evidence="1">
    <location>
        <begin position="25"/>
        <end position="47"/>
    </location>
</feature>
<gene>
    <name evidence="2" type="ORF">MES5069_360162</name>
</gene>
<sequence length="91" mass="9799">MVCNRVDGPFGDARPRSAGRRHPRWFVVTMGGALFSAGAVGALVRGLTTTTITLEPRLASLLGVVAGLVVGLAYLIPQLILRVLVWYCRSY</sequence>
<accession>A0ABN8K3R9</accession>
<reference evidence="2 3" key="1">
    <citation type="submission" date="2022-03" db="EMBL/GenBank/DDBJ databases">
        <authorList>
            <person name="Brunel B."/>
        </authorList>
    </citation>
    <scope>NUCLEOTIDE SEQUENCE [LARGE SCALE GENOMIC DNA]</scope>
    <source>
        <strain evidence="2">STM5069sample</strain>
    </source>
</reference>
<keyword evidence="1" id="KW-0472">Membrane</keyword>
<dbReference type="Proteomes" id="UP001153050">
    <property type="component" value="Unassembled WGS sequence"/>
</dbReference>
<proteinExistence type="predicted"/>